<keyword evidence="4" id="KW-1185">Reference proteome</keyword>
<dbReference type="AlphaFoldDB" id="A0A554XGB1"/>
<dbReference type="Pfam" id="PF01230">
    <property type="entry name" value="HIT"/>
    <property type="match status" value="1"/>
</dbReference>
<evidence type="ECO:0000313" key="4">
    <source>
        <dbReference type="Proteomes" id="UP000318294"/>
    </source>
</evidence>
<dbReference type="InterPro" id="IPR026026">
    <property type="entry name" value="HIT_Hint"/>
</dbReference>
<evidence type="ECO:0000256" key="1">
    <source>
        <dbReference type="PROSITE-ProRule" id="PRU00464"/>
    </source>
</evidence>
<proteinExistence type="predicted"/>
<reference evidence="3 4" key="1">
    <citation type="submission" date="2019-07" db="EMBL/GenBank/DDBJ databases">
        <title>Tepidimonas charontis SPSP-6 draft genome.</title>
        <authorList>
            <person name="Da Costa M.S."/>
            <person name="Froufe H.J.C."/>
            <person name="Egas C."/>
            <person name="Albuquerque L."/>
        </authorList>
    </citation>
    <scope>NUCLEOTIDE SEQUENCE [LARGE SCALE GENOMIC DNA]</scope>
    <source>
        <strain evidence="3 4">SPSP-6</strain>
    </source>
</reference>
<dbReference type="SUPFAM" id="SSF54197">
    <property type="entry name" value="HIT-like"/>
    <property type="match status" value="1"/>
</dbReference>
<dbReference type="PIRSF" id="PIRSF000714">
    <property type="entry name" value="HIT"/>
    <property type="match status" value="1"/>
</dbReference>
<dbReference type="Proteomes" id="UP000318294">
    <property type="component" value="Unassembled WGS sequence"/>
</dbReference>
<gene>
    <name evidence="3" type="ORF">Tchar_01173</name>
</gene>
<dbReference type="PROSITE" id="PS51084">
    <property type="entry name" value="HIT_2"/>
    <property type="match status" value="1"/>
</dbReference>
<dbReference type="GO" id="GO:0003824">
    <property type="term" value="F:catalytic activity"/>
    <property type="evidence" value="ECO:0007669"/>
    <property type="project" value="InterPro"/>
</dbReference>
<evidence type="ECO:0000313" key="3">
    <source>
        <dbReference type="EMBL" id="TSE34819.1"/>
    </source>
</evidence>
<evidence type="ECO:0000259" key="2">
    <source>
        <dbReference type="PROSITE" id="PS51084"/>
    </source>
</evidence>
<feature type="short sequence motif" description="Histidine triad motif" evidence="1">
    <location>
        <begin position="95"/>
        <end position="99"/>
    </location>
</feature>
<dbReference type="Gene3D" id="3.30.428.10">
    <property type="entry name" value="HIT-like"/>
    <property type="match status" value="1"/>
</dbReference>
<dbReference type="EMBL" id="VJON01000014">
    <property type="protein sequence ID" value="TSE34819.1"/>
    <property type="molecule type" value="Genomic_DNA"/>
</dbReference>
<accession>A0A554XGB1</accession>
<protein>
    <submittedName>
        <fullName evidence="3">HIT domain protein</fullName>
    </submittedName>
</protein>
<comment type="caution">
    <text evidence="3">The sequence shown here is derived from an EMBL/GenBank/DDBJ whole genome shotgun (WGS) entry which is preliminary data.</text>
</comment>
<dbReference type="OrthoDB" id="9799145at2"/>
<sequence length="149" mass="15946">MSAAAAPCALCRDDGGLLLWRDGAWRVVRALGAEVAGAPAWYRVIASAHVAEWSDLDEAARARAMALVVTVERCLRQTLAPTKVNLAALGNLVPHLHWHVIARFDWDPHFPAPVWAPPQRAADPERLAAVHAELARCDAAIVAALSAPG</sequence>
<feature type="domain" description="HIT" evidence="2">
    <location>
        <begin position="44"/>
        <end position="110"/>
    </location>
</feature>
<dbReference type="InterPro" id="IPR036265">
    <property type="entry name" value="HIT-like_sf"/>
</dbReference>
<dbReference type="RefSeq" id="WP_144328138.1">
    <property type="nucleotide sequence ID" value="NZ_VJON01000014.1"/>
</dbReference>
<organism evidence="3 4">
    <name type="scientific">Tepidimonas charontis</name>
    <dbReference type="NCBI Taxonomy" id="2267262"/>
    <lineage>
        <taxon>Bacteria</taxon>
        <taxon>Pseudomonadati</taxon>
        <taxon>Pseudomonadota</taxon>
        <taxon>Betaproteobacteria</taxon>
        <taxon>Burkholderiales</taxon>
        <taxon>Tepidimonas</taxon>
    </lineage>
</organism>
<dbReference type="InterPro" id="IPR011146">
    <property type="entry name" value="HIT-like"/>
</dbReference>
<name>A0A554XGB1_9BURK</name>